<dbReference type="Proteomes" id="UP000242705">
    <property type="component" value="Unassembled WGS sequence"/>
</dbReference>
<dbReference type="AlphaFoldDB" id="A0A2T2WXB0"/>
<gene>
    <name evidence="1" type="ORF">C7B47_09740</name>
</gene>
<sequence>MDKQDNDMTRLLSALLPDETVVGNPYWALMQWKQDHLTGTLWTIPYHEHQVIPLFTSREQAEQVHLTINTPDQYVVRGLSRMHLHFVVRTASKETHFAVVDEILANGQFALTLITPQNLLARGV</sequence>
<name>A0A2T2WXB0_SULTH</name>
<organism evidence="1 2">
    <name type="scientific">Sulfobacillus thermosulfidooxidans</name>
    <dbReference type="NCBI Taxonomy" id="28034"/>
    <lineage>
        <taxon>Bacteria</taxon>
        <taxon>Bacillati</taxon>
        <taxon>Bacillota</taxon>
        <taxon>Clostridia</taxon>
        <taxon>Eubacteriales</taxon>
        <taxon>Clostridiales Family XVII. Incertae Sedis</taxon>
        <taxon>Sulfobacillus</taxon>
    </lineage>
</organism>
<accession>A0A2T2WXB0</accession>
<comment type="caution">
    <text evidence="1">The sequence shown here is derived from an EMBL/GenBank/DDBJ whole genome shotgun (WGS) entry which is preliminary data.</text>
</comment>
<evidence type="ECO:0008006" key="3">
    <source>
        <dbReference type="Google" id="ProtNLM"/>
    </source>
</evidence>
<proteinExistence type="predicted"/>
<evidence type="ECO:0000313" key="2">
    <source>
        <dbReference type="Proteomes" id="UP000242705"/>
    </source>
</evidence>
<protein>
    <recommendedName>
        <fullName evidence="3">SseB protein N-terminal domain-containing protein</fullName>
    </recommendedName>
</protein>
<dbReference type="EMBL" id="PXYX01000018">
    <property type="protein sequence ID" value="PSR26862.1"/>
    <property type="molecule type" value="Genomic_DNA"/>
</dbReference>
<evidence type="ECO:0000313" key="1">
    <source>
        <dbReference type="EMBL" id="PSR26862.1"/>
    </source>
</evidence>
<reference evidence="1 2" key="1">
    <citation type="journal article" date="2014" name="BMC Genomics">
        <title>Comparison of environmental and isolate Sulfobacillus genomes reveals diverse carbon, sulfur, nitrogen, and hydrogen metabolisms.</title>
        <authorList>
            <person name="Justice N.B."/>
            <person name="Norman A."/>
            <person name="Brown C.T."/>
            <person name="Singh A."/>
            <person name="Thomas B.C."/>
            <person name="Banfield J.F."/>
        </authorList>
    </citation>
    <scope>NUCLEOTIDE SEQUENCE [LARGE SCALE GENOMIC DNA]</scope>
    <source>
        <strain evidence="1">AMDSBA5</strain>
    </source>
</reference>